<evidence type="ECO:0000256" key="4">
    <source>
        <dbReference type="SAM" id="MobiDB-lite"/>
    </source>
</evidence>
<sequence length="361" mass="40237">MNCSAFDVQEEGKNSNVPESQHSTPEGEESLELALKRAREQIVCQGEELMKLKSLQDKMEDEVRDLTASLFEEANKMVQSALEKQNATEKLCKEYELKIEGLQAEVSALKSLVITSTPSCPNPHLHPHIMNGRSATPQLPKRKLTHSRSTSQGSFRDLAFQNNSPTDSVKGESSPPSLLQQDREDFHVDPVLFSEFLEWKKNPILDWNIDEKGIQCHSASSFLSRIFSEDVGPSLLFPLPDGSSNMALIDGVLQGSISITTAKNSPLRSDAEKTEEEDTSECALTKEARECPYMLSLDDASSPMLISVLPRNRITAVCNCLTYLKYISRGLVKTSEEEVFRSVMKLREGVARARLGFEPNQ</sequence>
<dbReference type="GO" id="GO:0070319">
    <property type="term" value="C:Golgi to plasma membrane transport vesicle"/>
    <property type="evidence" value="ECO:0007669"/>
    <property type="project" value="TreeGrafter"/>
</dbReference>
<dbReference type="PANTHER" id="PTHR14430">
    <property type="entry name" value="RABIN3-RELATED"/>
    <property type="match status" value="1"/>
</dbReference>
<organism evidence="6">
    <name type="scientific">Cyprideis torosa</name>
    <dbReference type="NCBI Taxonomy" id="163714"/>
    <lineage>
        <taxon>Eukaryota</taxon>
        <taxon>Metazoa</taxon>
        <taxon>Ecdysozoa</taxon>
        <taxon>Arthropoda</taxon>
        <taxon>Crustacea</taxon>
        <taxon>Oligostraca</taxon>
        <taxon>Ostracoda</taxon>
        <taxon>Podocopa</taxon>
        <taxon>Podocopida</taxon>
        <taxon>Cytherocopina</taxon>
        <taxon>Cytheroidea</taxon>
        <taxon>Cytherideidae</taxon>
        <taxon>Cyprideis</taxon>
    </lineage>
</organism>
<name>A0A7R8W6Q9_9CRUS</name>
<dbReference type="Gene3D" id="1.20.5.4880">
    <property type="match status" value="1"/>
</dbReference>
<dbReference type="InterPro" id="IPR009449">
    <property type="entry name" value="Sec2_N"/>
</dbReference>
<evidence type="ECO:0000313" key="6">
    <source>
        <dbReference type="EMBL" id="CAD7223899.1"/>
    </source>
</evidence>
<gene>
    <name evidence="6" type="ORF">CTOB1V02_LOCUS1872</name>
</gene>
<proteinExistence type="inferred from homology"/>
<feature type="domain" description="GDP/GTP exchange factor Sec2 N-terminal" evidence="5">
    <location>
        <begin position="24"/>
        <end position="105"/>
    </location>
</feature>
<dbReference type="PANTHER" id="PTHR14430:SF0">
    <property type="entry name" value="SEC2P DOMAIN-CONTAINING PROTEIN"/>
    <property type="match status" value="1"/>
</dbReference>
<comment type="similarity">
    <text evidence="2">Belongs to the SEC2 family.</text>
</comment>
<evidence type="ECO:0000256" key="2">
    <source>
        <dbReference type="ARBA" id="ARBA00025794"/>
    </source>
</evidence>
<dbReference type="AlphaFoldDB" id="A0A7R8W6Q9"/>
<dbReference type="GO" id="GO:0005085">
    <property type="term" value="F:guanyl-nucleotide exchange factor activity"/>
    <property type="evidence" value="ECO:0007669"/>
    <property type="project" value="InterPro"/>
</dbReference>
<reference evidence="6" key="1">
    <citation type="submission" date="2020-11" db="EMBL/GenBank/DDBJ databases">
        <authorList>
            <person name="Tran Van P."/>
        </authorList>
    </citation>
    <scope>NUCLEOTIDE SEQUENCE</scope>
</reference>
<keyword evidence="1 3" id="KW-0175">Coiled coil</keyword>
<feature type="compositionally biased region" description="Polar residues" evidence="4">
    <location>
        <begin position="14"/>
        <end position="24"/>
    </location>
</feature>
<protein>
    <recommendedName>
        <fullName evidence="5">GDP/GTP exchange factor Sec2 N-terminal domain-containing protein</fullName>
    </recommendedName>
</protein>
<feature type="region of interest" description="Disordered" evidence="4">
    <location>
        <begin position="121"/>
        <end position="181"/>
    </location>
</feature>
<evidence type="ECO:0000256" key="1">
    <source>
        <dbReference type="ARBA" id="ARBA00023054"/>
    </source>
</evidence>
<evidence type="ECO:0000259" key="5">
    <source>
        <dbReference type="Pfam" id="PF06428"/>
    </source>
</evidence>
<feature type="region of interest" description="Disordered" evidence="4">
    <location>
        <begin position="1"/>
        <end position="30"/>
    </location>
</feature>
<dbReference type="SUPFAM" id="SSF144284">
    <property type="entry name" value="Sec2 N-terminal region"/>
    <property type="match status" value="1"/>
</dbReference>
<dbReference type="CDD" id="cd21044">
    <property type="entry name" value="Rab11BD_RAB3IP_like"/>
    <property type="match status" value="1"/>
</dbReference>
<accession>A0A7R8W6Q9</accession>
<feature type="compositionally biased region" description="Polar residues" evidence="4">
    <location>
        <begin position="147"/>
        <end position="167"/>
    </location>
</feature>
<dbReference type="Pfam" id="PF06428">
    <property type="entry name" value="Sec2p"/>
    <property type="match status" value="1"/>
</dbReference>
<dbReference type="InterPro" id="IPR040351">
    <property type="entry name" value="RAB3IL/RAB3IP/Sec2"/>
</dbReference>
<evidence type="ECO:0000256" key="3">
    <source>
        <dbReference type="SAM" id="Coils"/>
    </source>
</evidence>
<dbReference type="GO" id="GO:0006887">
    <property type="term" value="P:exocytosis"/>
    <property type="evidence" value="ECO:0007669"/>
    <property type="project" value="TreeGrafter"/>
</dbReference>
<dbReference type="EMBL" id="OB660273">
    <property type="protein sequence ID" value="CAD7223899.1"/>
    <property type="molecule type" value="Genomic_DNA"/>
</dbReference>
<feature type="coiled-coil region" evidence="3">
    <location>
        <begin position="49"/>
        <end position="112"/>
    </location>
</feature>
<dbReference type="OrthoDB" id="5560525at2759"/>
<dbReference type="Pfam" id="PF25555">
    <property type="entry name" value="RAB3A-like_C"/>
    <property type="match status" value="1"/>
</dbReference>